<dbReference type="AlphaFoldDB" id="A0A8S1ZV23"/>
<dbReference type="InterPro" id="IPR023214">
    <property type="entry name" value="HAD_sf"/>
</dbReference>
<dbReference type="PANTHER" id="PTHR23081:SF21">
    <property type="entry name" value="RNA POLYMERASE II C-TERMINAL DOMAIN PHOSPHATASE-LIKE-RELATED"/>
    <property type="match status" value="1"/>
</dbReference>
<proteinExistence type="predicted"/>
<dbReference type="GO" id="GO:0005634">
    <property type="term" value="C:nucleus"/>
    <property type="evidence" value="ECO:0007669"/>
    <property type="project" value="UniProtKB-SubCell"/>
</dbReference>
<sequence length="580" mass="67444">MSAPCKHWLCVRGKCCKCGLYLKRVTVPTRVRDTNFPECRHWVAQRGFCCRCGEQVEEEDGKPFEYISESAQLSHKYVTAMKKQKSGIGFGQRKLHLVLGLHHTLLDSCHIARLADGDKHLVEQVGVRDDLGRFIKGYACSDVLVKLRPFVHQFLREADELFVMHVYTNLSRSTSRSLVKMLDPLRIFFGHRVIVEEDTPDDHKTLGLVLAQERGVVIVDWVRPAWDPKDRRNLVQIKPYRYFKPNPLGTPKILLNLLKNKLFKVESDPEKKMPDDQSDQDTALMDLLKSLKDLHRRFFNGPSYDVRILSAVDESSYVENNNLIPFDFLSKGLKLSPQYVGFMKRHVMIKTLQEKKKLHLLLGLRGTLYDYSRISQLSDSEKHLIGQVDSRDDLWRITAQSHEGLIKLRPFVAEFLREANKLFTLHAYSLARPEHSDYMLKLLDPDQTYFGRRVICSRDTWMKTLDLVLVDERVLVVMDDQCSTWWTDHTNHLLQITSYRYFQRPTTTQHNGLIANLFNFLKANLLGYRCHHLAPKSSSEENIDETEEDGGLANALKFLRNLHQRFFDGEYQDVRMLLHT</sequence>
<dbReference type="InterPro" id="IPR039189">
    <property type="entry name" value="Fcp1"/>
</dbReference>
<evidence type="ECO:0000313" key="8">
    <source>
        <dbReference type="EMBL" id="CAE5967387.1"/>
    </source>
</evidence>
<gene>
    <name evidence="8" type="ORF">AARE701A_LOCUS7265</name>
</gene>
<dbReference type="GO" id="GO:0008420">
    <property type="term" value="F:RNA polymerase II CTD heptapeptide repeat phosphatase activity"/>
    <property type="evidence" value="ECO:0007669"/>
    <property type="project" value="InterPro"/>
</dbReference>
<dbReference type="PROSITE" id="PS50969">
    <property type="entry name" value="FCP1"/>
    <property type="match status" value="2"/>
</dbReference>
<evidence type="ECO:0000256" key="6">
    <source>
        <dbReference type="ARBA" id="ARBA00048336"/>
    </source>
</evidence>
<evidence type="ECO:0000256" key="1">
    <source>
        <dbReference type="ARBA" id="ARBA00004123"/>
    </source>
</evidence>
<keyword evidence="4" id="KW-0539">Nucleus</keyword>
<dbReference type="EMBL" id="LR999453">
    <property type="protein sequence ID" value="CAE5967387.1"/>
    <property type="molecule type" value="Genomic_DNA"/>
</dbReference>
<organism evidence="8 9">
    <name type="scientific">Arabidopsis arenosa</name>
    <name type="common">Sand rock-cress</name>
    <name type="synonym">Cardaminopsis arenosa</name>
    <dbReference type="NCBI Taxonomy" id="38785"/>
    <lineage>
        <taxon>Eukaryota</taxon>
        <taxon>Viridiplantae</taxon>
        <taxon>Streptophyta</taxon>
        <taxon>Embryophyta</taxon>
        <taxon>Tracheophyta</taxon>
        <taxon>Spermatophyta</taxon>
        <taxon>Magnoliopsida</taxon>
        <taxon>eudicotyledons</taxon>
        <taxon>Gunneridae</taxon>
        <taxon>Pentapetalae</taxon>
        <taxon>rosids</taxon>
        <taxon>malvids</taxon>
        <taxon>Brassicales</taxon>
        <taxon>Brassicaceae</taxon>
        <taxon>Camelineae</taxon>
        <taxon>Arabidopsis</taxon>
    </lineage>
</organism>
<keyword evidence="9" id="KW-1185">Reference proteome</keyword>
<protein>
    <recommendedName>
        <fullName evidence="2">protein-serine/threonine phosphatase</fullName>
        <ecNumber evidence="2">3.1.3.16</ecNumber>
    </recommendedName>
</protein>
<comment type="catalytic activity">
    <reaction evidence="5">
        <text>O-phospho-L-seryl-[protein] + H2O = L-seryl-[protein] + phosphate</text>
        <dbReference type="Rhea" id="RHEA:20629"/>
        <dbReference type="Rhea" id="RHEA-COMP:9863"/>
        <dbReference type="Rhea" id="RHEA-COMP:11604"/>
        <dbReference type="ChEBI" id="CHEBI:15377"/>
        <dbReference type="ChEBI" id="CHEBI:29999"/>
        <dbReference type="ChEBI" id="CHEBI:43474"/>
        <dbReference type="ChEBI" id="CHEBI:83421"/>
        <dbReference type="EC" id="3.1.3.16"/>
    </reaction>
</comment>
<evidence type="ECO:0000313" key="9">
    <source>
        <dbReference type="Proteomes" id="UP000682877"/>
    </source>
</evidence>
<comment type="subcellular location">
    <subcellularLocation>
        <location evidence="1">Nucleus</location>
    </subcellularLocation>
</comment>
<dbReference type="SMART" id="SM00577">
    <property type="entry name" value="CPDc"/>
    <property type="match status" value="2"/>
</dbReference>
<dbReference type="InterPro" id="IPR004274">
    <property type="entry name" value="FCP1_dom"/>
</dbReference>
<evidence type="ECO:0000259" key="7">
    <source>
        <dbReference type="PROSITE" id="PS50969"/>
    </source>
</evidence>
<evidence type="ECO:0000256" key="2">
    <source>
        <dbReference type="ARBA" id="ARBA00013081"/>
    </source>
</evidence>
<dbReference type="PANTHER" id="PTHR23081">
    <property type="entry name" value="RNA POLYMERASE II CTD PHOSPHATASE"/>
    <property type="match status" value="1"/>
</dbReference>
<dbReference type="Proteomes" id="UP000682877">
    <property type="component" value="Chromosome 3"/>
</dbReference>
<evidence type="ECO:0000256" key="3">
    <source>
        <dbReference type="ARBA" id="ARBA00022801"/>
    </source>
</evidence>
<feature type="domain" description="FCP1 homology" evidence="7">
    <location>
        <begin position="90"/>
        <end position="261"/>
    </location>
</feature>
<dbReference type="InterPro" id="IPR036412">
    <property type="entry name" value="HAD-like_sf"/>
</dbReference>
<dbReference type="Pfam" id="PF03031">
    <property type="entry name" value="NIF"/>
    <property type="match status" value="2"/>
</dbReference>
<dbReference type="EC" id="3.1.3.16" evidence="2"/>
<accession>A0A8S1ZV23</accession>
<evidence type="ECO:0000256" key="4">
    <source>
        <dbReference type="ARBA" id="ARBA00023242"/>
    </source>
</evidence>
<dbReference type="Gene3D" id="3.40.50.1000">
    <property type="entry name" value="HAD superfamily/HAD-like"/>
    <property type="match status" value="2"/>
</dbReference>
<reference evidence="8" key="1">
    <citation type="submission" date="2021-01" db="EMBL/GenBank/DDBJ databases">
        <authorList>
            <person name="Bezrukov I."/>
        </authorList>
    </citation>
    <scope>NUCLEOTIDE SEQUENCE</scope>
</reference>
<evidence type="ECO:0000256" key="5">
    <source>
        <dbReference type="ARBA" id="ARBA00047761"/>
    </source>
</evidence>
<name>A0A8S1ZV23_ARAAE</name>
<comment type="catalytic activity">
    <reaction evidence="6">
        <text>O-phospho-L-threonyl-[protein] + H2O = L-threonyl-[protein] + phosphate</text>
        <dbReference type="Rhea" id="RHEA:47004"/>
        <dbReference type="Rhea" id="RHEA-COMP:11060"/>
        <dbReference type="Rhea" id="RHEA-COMP:11605"/>
        <dbReference type="ChEBI" id="CHEBI:15377"/>
        <dbReference type="ChEBI" id="CHEBI:30013"/>
        <dbReference type="ChEBI" id="CHEBI:43474"/>
        <dbReference type="ChEBI" id="CHEBI:61977"/>
        <dbReference type="EC" id="3.1.3.16"/>
    </reaction>
</comment>
<dbReference type="SUPFAM" id="SSF56784">
    <property type="entry name" value="HAD-like"/>
    <property type="match status" value="2"/>
</dbReference>
<feature type="domain" description="FCP1 homology" evidence="7">
    <location>
        <begin position="353"/>
        <end position="524"/>
    </location>
</feature>
<keyword evidence="3" id="KW-0378">Hydrolase</keyword>